<organism evidence="11 12">
    <name type="scientific">Thermomonospora echinospora</name>
    <dbReference type="NCBI Taxonomy" id="1992"/>
    <lineage>
        <taxon>Bacteria</taxon>
        <taxon>Bacillati</taxon>
        <taxon>Actinomycetota</taxon>
        <taxon>Actinomycetes</taxon>
        <taxon>Streptosporangiales</taxon>
        <taxon>Thermomonosporaceae</taxon>
        <taxon>Thermomonospora</taxon>
    </lineage>
</organism>
<dbReference type="InterPro" id="IPR005805">
    <property type="entry name" value="Rieske_Fe-S_prot_C"/>
</dbReference>
<keyword evidence="4" id="KW-0479">Metal-binding</keyword>
<gene>
    <name evidence="11" type="ORF">SAMN04489712_10849</name>
</gene>
<reference evidence="12" key="1">
    <citation type="submission" date="2016-10" db="EMBL/GenBank/DDBJ databases">
        <authorList>
            <person name="Varghese N."/>
            <person name="Submissions S."/>
        </authorList>
    </citation>
    <scope>NUCLEOTIDE SEQUENCE [LARGE SCALE GENOMIC DNA]</scope>
    <source>
        <strain evidence="12">DSM 43163</strain>
    </source>
</reference>
<comment type="cofactor">
    <cofactor evidence="9">
        <name>[2Fe-2S] cluster</name>
        <dbReference type="ChEBI" id="CHEBI:190135"/>
    </cofactor>
</comment>
<keyword evidence="7" id="KW-1015">Disulfide bond</keyword>
<dbReference type="PANTHER" id="PTHR10134">
    <property type="entry name" value="CYTOCHROME B-C1 COMPLEX SUBUNIT RIESKE, MITOCHONDRIAL"/>
    <property type="match status" value="1"/>
</dbReference>
<evidence type="ECO:0000256" key="4">
    <source>
        <dbReference type="ARBA" id="ARBA00022723"/>
    </source>
</evidence>
<keyword evidence="11" id="KW-0223">Dioxygenase</keyword>
<dbReference type="CDD" id="cd03467">
    <property type="entry name" value="Rieske"/>
    <property type="match status" value="1"/>
</dbReference>
<evidence type="ECO:0000256" key="3">
    <source>
        <dbReference type="ARBA" id="ARBA00022714"/>
    </source>
</evidence>
<dbReference type="GO" id="GO:0051213">
    <property type="term" value="F:dioxygenase activity"/>
    <property type="evidence" value="ECO:0007669"/>
    <property type="project" value="UniProtKB-KW"/>
</dbReference>
<evidence type="ECO:0000256" key="5">
    <source>
        <dbReference type="ARBA" id="ARBA00023004"/>
    </source>
</evidence>
<dbReference type="GO" id="GO:0004497">
    <property type="term" value="F:monooxygenase activity"/>
    <property type="evidence" value="ECO:0007669"/>
    <property type="project" value="UniProtKB-ARBA"/>
</dbReference>
<evidence type="ECO:0000256" key="2">
    <source>
        <dbReference type="ARBA" id="ARBA00015816"/>
    </source>
</evidence>
<evidence type="ECO:0000256" key="7">
    <source>
        <dbReference type="ARBA" id="ARBA00023157"/>
    </source>
</evidence>
<dbReference type="Gene3D" id="2.102.10.10">
    <property type="entry name" value="Rieske [2Fe-2S] iron-sulphur domain"/>
    <property type="match status" value="1"/>
</dbReference>
<evidence type="ECO:0000313" key="12">
    <source>
        <dbReference type="Proteomes" id="UP000236723"/>
    </source>
</evidence>
<keyword evidence="12" id="KW-1185">Reference proteome</keyword>
<dbReference type="InterPro" id="IPR036922">
    <property type="entry name" value="Rieske_2Fe-2S_sf"/>
</dbReference>
<dbReference type="AlphaFoldDB" id="A0A1H6BVJ7"/>
<dbReference type="GO" id="GO:0016020">
    <property type="term" value="C:membrane"/>
    <property type="evidence" value="ECO:0007669"/>
    <property type="project" value="InterPro"/>
</dbReference>
<evidence type="ECO:0000256" key="6">
    <source>
        <dbReference type="ARBA" id="ARBA00023014"/>
    </source>
</evidence>
<protein>
    <recommendedName>
        <fullName evidence="2">Cytochrome bc1 complex Rieske iron-sulfur subunit</fullName>
    </recommendedName>
    <alternativeName>
        <fullName evidence="8">Cytochrome bc1 reductase complex subunit QcrA</fullName>
    </alternativeName>
</protein>
<evidence type="ECO:0000259" key="10">
    <source>
        <dbReference type="PROSITE" id="PS51296"/>
    </source>
</evidence>
<dbReference type="Proteomes" id="UP000236723">
    <property type="component" value="Unassembled WGS sequence"/>
</dbReference>
<comment type="function">
    <text evidence="1">Iron-sulfur subunit of the cytochrome bc1 complex, an essential component of the respiratory electron transport chain required for ATP synthesis. The bc1 complex catalyzes the oxidation of menaquinol and the reduction of cytochrome c in the respiratory chain. The bc1 complex operates through a Q-cycle mechanism that couples electron transfer to generation of the proton gradient that drives ATP synthesis.</text>
</comment>
<evidence type="ECO:0000256" key="8">
    <source>
        <dbReference type="ARBA" id="ARBA00029586"/>
    </source>
</evidence>
<evidence type="ECO:0000256" key="9">
    <source>
        <dbReference type="ARBA" id="ARBA00034078"/>
    </source>
</evidence>
<keyword evidence="6" id="KW-0411">Iron-sulfur</keyword>
<dbReference type="PROSITE" id="PS51296">
    <property type="entry name" value="RIESKE"/>
    <property type="match status" value="1"/>
</dbReference>
<dbReference type="GO" id="GO:0051537">
    <property type="term" value="F:2 iron, 2 sulfur cluster binding"/>
    <property type="evidence" value="ECO:0007669"/>
    <property type="project" value="UniProtKB-KW"/>
</dbReference>
<accession>A0A1H6BVJ7</accession>
<dbReference type="InterPro" id="IPR017941">
    <property type="entry name" value="Rieske_2Fe-2S"/>
</dbReference>
<evidence type="ECO:0000256" key="1">
    <source>
        <dbReference type="ARBA" id="ARBA00002494"/>
    </source>
</evidence>
<name>A0A1H6BVJ7_9ACTN</name>
<proteinExistence type="predicted"/>
<feature type="domain" description="Rieske" evidence="10">
    <location>
        <begin position="64"/>
        <end position="156"/>
    </location>
</feature>
<dbReference type="FunFam" id="2.102.10.10:FF:000016">
    <property type="entry name" value="Nitrite reductase/ring-hydroxylating ferredoxin subunit"/>
    <property type="match status" value="1"/>
</dbReference>
<dbReference type="SUPFAM" id="SSF50022">
    <property type="entry name" value="ISP domain"/>
    <property type="match status" value="1"/>
</dbReference>
<sequence>MRGVRDRTAIIDAMSNETTGEPSAQVVGRRAVVCGAGVVGAAALAGCGGGGGRRVEAAADLKGKEVAKVADVPVGGGKVVREHKVVVTQPAAGTFKVFDARCTHSGCPVDRIRGGRMYCPCHGSEFELTDGSVAQGPASRALLEYPVQVRGDGLVIV</sequence>
<dbReference type="GO" id="GO:0016705">
    <property type="term" value="F:oxidoreductase activity, acting on paired donors, with incorporation or reduction of molecular oxygen"/>
    <property type="evidence" value="ECO:0007669"/>
    <property type="project" value="UniProtKB-ARBA"/>
</dbReference>
<dbReference type="GO" id="GO:0046872">
    <property type="term" value="F:metal ion binding"/>
    <property type="evidence" value="ECO:0007669"/>
    <property type="project" value="UniProtKB-KW"/>
</dbReference>
<dbReference type="Pfam" id="PF00355">
    <property type="entry name" value="Rieske"/>
    <property type="match status" value="1"/>
</dbReference>
<keyword evidence="3" id="KW-0001">2Fe-2S</keyword>
<dbReference type="EMBL" id="FNVO01000008">
    <property type="protein sequence ID" value="SEG64718.1"/>
    <property type="molecule type" value="Genomic_DNA"/>
</dbReference>
<keyword evidence="11" id="KW-0560">Oxidoreductase</keyword>
<keyword evidence="5" id="KW-0408">Iron</keyword>
<dbReference type="InterPro" id="IPR014349">
    <property type="entry name" value="Rieske_Fe-S_prot"/>
</dbReference>
<evidence type="ECO:0000313" key="11">
    <source>
        <dbReference type="EMBL" id="SEG64718.1"/>
    </source>
</evidence>
<dbReference type="PRINTS" id="PR00162">
    <property type="entry name" value="RIESKE"/>
</dbReference>